<dbReference type="AlphaFoldDB" id="A0A1G9BEF0"/>
<dbReference type="EMBL" id="FNFL01000005">
    <property type="protein sequence ID" value="SDK37869.1"/>
    <property type="molecule type" value="Genomic_DNA"/>
</dbReference>
<reference evidence="2 3" key="1">
    <citation type="submission" date="2016-10" db="EMBL/GenBank/DDBJ databases">
        <authorList>
            <person name="de Groot N.N."/>
        </authorList>
    </citation>
    <scope>NUCLEOTIDE SEQUENCE [LARGE SCALE GENOMIC DNA]</scope>
    <source>
        <strain evidence="2 3">CGMCC 1.6502</strain>
    </source>
</reference>
<dbReference type="Proteomes" id="UP000198694">
    <property type="component" value="Unassembled WGS sequence"/>
</dbReference>
<organism evidence="2 3">
    <name type="scientific">Sediminibacillus albus</name>
    <dbReference type="NCBI Taxonomy" id="407036"/>
    <lineage>
        <taxon>Bacteria</taxon>
        <taxon>Bacillati</taxon>
        <taxon>Bacillota</taxon>
        <taxon>Bacilli</taxon>
        <taxon>Bacillales</taxon>
        <taxon>Bacillaceae</taxon>
        <taxon>Sediminibacillus</taxon>
    </lineage>
</organism>
<name>A0A1G9BEF0_9BACI</name>
<keyword evidence="1" id="KW-1133">Transmembrane helix</keyword>
<keyword evidence="1" id="KW-0812">Transmembrane</keyword>
<keyword evidence="1" id="KW-0472">Membrane</keyword>
<sequence length="46" mass="5485">MNERLLKLYKSATKYPFLYYSSIIILSTLVLFLGYYFGKIFFALFS</sequence>
<gene>
    <name evidence="2" type="ORF">SAMN05216243_2978</name>
</gene>
<accession>A0A1G9BEF0</accession>
<keyword evidence="3" id="KW-1185">Reference proteome</keyword>
<proteinExistence type="predicted"/>
<evidence type="ECO:0000313" key="2">
    <source>
        <dbReference type="EMBL" id="SDK37869.1"/>
    </source>
</evidence>
<evidence type="ECO:0000256" key="1">
    <source>
        <dbReference type="SAM" id="Phobius"/>
    </source>
</evidence>
<evidence type="ECO:0000313" key="3">
    <source>
        <dbReference type="Proteomes" id="UP000198694"/>
    </source>
</evidence>
<feature type="transmembrane region" description="Helical" evidence="1">
    <location>
        <begin position="17"/>
        <end position="37"/>
    </location>
</feature>
<protein>
    <submittedName>
        <fullName evidence="2">Uncharacterized protein</fullName>
    </submittedName>
</protein>